<dbReference type="InterPro" id="IPR016192">
    <property type="entry name" value="APOBEC/CMP_deaminase_Zn-bd"/>
</dbReference>
<feature type="binding site" evidence="8">
    <location>
        <position position="99"/>
    </location>
    <ligand>
        <name>Zn(2+)</name>
        <dbReference type="ChEBI" id="CHEBI:29105"/>
        <note>catalytic</note>
    </ligand>
</feature>
<dbReference type="InterPro" id="IPR058535">
    <property type="entry name" value="MafB19-deam"/>
</dbReference>
<dbReference type="Gene3D" id="3.40.140.10">
    <property type="entry name" value="Cytidine Deaminase, domain 2"/>
    <property type="match status" value="1"/>
</dbReference>
<comment type="caution">
    <text evidence="10">The sequence shown here is derived from an EMBL/GenBank/DDBJ whole genome shotgun (WGS) entry which is preliminary data.</text>
</comment>
<evidence type="ECO:0000256" key="4">
    <source>
        <dbReference type="ARBA" id="ARBA00022723"/>
    </source>
</evidence>
<sequence>MFPPDESSPGIPLQGLDEVDRHWMRRALEMASEAVTAGEVPVGAIIVKDHTVIAAARNEKETLRDPTAHAEMIAITQAAAAMEDWRLEGTTLYVTLEPCVMCAGAIIQARVPRVVFGATDPKAGAVCSLYEVLNDSRLNHRCDVTGGVMAENCGRILTDFFADKRAAARLRKTSPYDG</sequence>
<feature type="binding site" evidence="8">
    <location>
        <position position="102"/>
    </location>
    <ligand>
        <name>Zn(2+)</name>
        <dbReference type="ChEBI" id="CHEBI:29105"/>
        <note>catalytic</note>
    </ligand>
</feature>
<evidence type="ECO:0000256" key="7">
    <source>
        <dbReference type="ARBA" id="ARBA00048045"/>
    </source>
</evidence>
<organism evidence="10 11">
    <name type="scientific">Crateriforma conspicua</name>
    <dbReference type="NCBI Taxonomy" id="2527996"/>
    <lineage>
        <taxon>Bacteria</taxon>
        <taxon>Pseudomonadati</taxon>
        <taxon>Planctomycetota</taxon>
        <taxon>Planctomycetia</taxon>
        <taxon>Planctomycetales</taxon>
        <taxon>Planctomycetaceae</taxon>
        <taxon>Crateriforma</taxon>
    </lineage>
</organism>
<dbReference type="HAMAP" id="MF_00972">
    <property type="entry name" value="tRNA_aden_deaminase"/>
    <property type="match status" value="1"/>
</dbReference>
<dbReference type="PANTHER" id="PTHR11079:SF202">
    <property type="entry name" value="TRNA-SPECIFIC ADENOSINE DEAMINASE"/>
    <property type="match status" value="1"/>
</dbReference>
<dbReference type="EC" id="3.5.4.33" evidence="8"/>
<dbReference type="InterPro" id="IPR016193">
    <property type="entry name" value="Cytidine_deaminase-like"/>
</dbReference>
<evidence type="ECO:0000256" key="8">
    <source>
        <dbReference type="HAMAP-Rule" id="MF_00972"/>
    </source>
</evidence>
<feature type="active site" description="Proton donor" evidence="8">
    <location>
        <position position="71"/>
    </location>
</feature>
<dbReference type="GO" id="GO:0052717">
    <property type="term" value="F:tRNA-specific adenosine-34 deaminase activity"/>
    <property type="evidence" value="ECO:0007669"/>
    <property type="project" value="UniProtKB-UniRule"/>
</dbReference>
<feature type="binding site" evidence="8">
    <location>
        <position position="69"/>
    </location>
    <ligand>
        <name>Zn(2+)</name>
        <dbReference type="ChEBI" id="CHEBI:29105"/>
        <note>catalytic</note>
    </ligand>
</feature>
<evidence type="ECO:0000256" key="3">
    <source>
        <dbReference type="ARBA" id="ARBA00022694"/>
    </source>
</evidence>
<dbReference type="PROSITE" id="PS00903">
    <property type="entry name" value="CYT_DCMP_DEAMINASES_1"/>
    <property type="match status" value="1"/>
</dbReference>
<keyword evidence="11" id="KW-1185">Reference proteome</keyword>
<dbReference type="InterPro" id="IPR028883">
    <property type="entry name" value="tRNA_aden_deaminase"/>
</dbReference>
<comment type="catalytic activity">
    <reaction evidence="7 8">
        <text>adenosine(34) in tRNA + H2O + H(+) = inosine(34) in tRNA + NH4(+)</text>
        <dbReference type="Rhea" id="RHEA:43168"/>
        <dbReference type="Rhea" id="RHEA-COMP:10373"/>
        <dbReference type="Rhea" id="RHEA-COMP:10374"/>
        <dbReference type="ChEBI" id="CHEBI:15377"/>
        <dbReference type="ChEBI" id="CHEBI:15378"/>
        <dbReference type="ChEBI" id="CHEBI:28938"/>
        <dbReference type="ChEBI" id="CHEBI:74411"/>
        <dbReference type="ChEBI" id="CHEBI:82852"/>
        <dbReference type="EC" id="3.5.4.33"/>
    </reaction>
</comment>
<evidence type="ECO:0000256" key="2">
    <source>
        <dbReference type="ARBA" id="ARBA00011738"/>
    </source>
</evidence>
<evidence type="ECO:0000313" key="11">
    <source>
        <dbReference type="Proteomes" id="UP000317238"/>
    </source>
</evidence>
<evidence type="ECO:0000259" key="9">
    <source>
        <dbReference type="PROSITE" id="PS51747"/>
    </source>
</evidence>
<keyword evidence="6 8" id="KW-0862">Zinc</keyword>
<dbReference type="CDD" id="cd01285">
    <property type="entry name" value="nucleoside_deaminase"/>
    <property type="match status" value="1"/>
</dbReference>
<keyword evidence="4 8" id="KW-0479">Metal-binding</keyword>
<accession>A0A5C5Y5R7</accession>
<dbReference type="PROSITE" id="PS51747">
    <property type="entry name" value="CYT_DCMP_DEAMINASES_2"/>
    <property type="match status" value="1"/>
</dbReference>
<evidence type="ECO:0000256" key="6">
    <source>
        <dbReference type="ARBA" id="ARBA00022833"/>
    </source>
</evidence>
<dbReference type="Proteomes" id="UP000317238">
    <property type="component" value="Unassembled WGS sequence"/>
</dbReference>
<comment type="cofactor">
    <cofactor evidence="8">
        <name>Zn(2+)</name>
        <dbReference type="ChEBI" id="CHEBI:29105"/>
    </cofactor>
    <text evidence="8">Binds 1 zinc ion per subunit.</text>
</comment>
<proteinExistence type="inferred from homology"/>
<keyword evidence="3 8" id="KW-0819">tRNA processing</keyword>
<comment type="subunit">
    <text evidence="2 8">Homodimer.</text>
</comment>
<comment type="similarity">
    <text evidence="1">Belongs to the cytidine and deoxycytidylate deaminase family. ADAT2 subfamily.</text>
</comment>
<evidence type="ECO:0000256" key="5">
    <source>
        <dbReference type="ARBA" id="ARBA00022801"/>
    </source>
</evidence>
<gene>
    <name evidence="10" type="primary">tadA_1</name>
    <name evidence="8" type="synonym">tadA</name>
    <name evidence="10" type="ORF">Pan14r_23610</name>
</gene>
<protein>
    <recommendedName>
        <fullName evidence="8">tRNA-specific adenosine deaminase</fullName>
        <ecNumber evidence="8">3.5.4.33</ecNumber>
    </recommendedName>
</protein>
<dbReference type="AlphaFoldDB" id="A0A5C5Y5R7"/>
<dbReference type="EMBL" id="SJPL01000001">
    <property type="protein sequence ID" value="TWT70063.1"/>
    <property type="molecule type" value="Genomic_DNA"/>
</dbReference>
<dbReference type="PANTHER" id="PTHR11079">
    <property type="entry name" value="CYTOSINE DEAMINASE FAMILY MEMBER"/>
    <property type="match status" value="1"/>
</dbReference>
<dbReference type="InterPro" id="IPR002125">
    <property type="entry name" value="CMP_dCMP_dom"/>
</dbReference>
<dbReference type="RefSeq" id="WP_174820184.1">
    <property type="nucleotide sequence ID" value="NZ_CP036319.1"/>
</dbReference>
<dbReference type="Pfam" id="PF14437">
    <property type="entry name" value="MafB19-deam"/>
    <property type="match status" value="1"/>
</dbReference>
<dbReference type="NCBIfam" id="NF008113">
    <property type="entry name" value="PRK10860.1"/>
    <property type="match status" value="1"/>
</dbReference>
<dbReference type="FunFam" id="3.40.140.10:FF:000005">
    <property type="entry name" value="tRNA-specific adenosine deaminase"/>
    <property type="match status" value="1"/>
</dbReference>
<dbReference type="GO" id="GO:0008270">
    <property type="term" value="F:zinc ion binding"/>
    <property type="evidence" value="ECO:0007669"/>
    <property type="project" value="UniProtKB-UniRule"/>
</dbReference>
<comment type="function">
    <text evidence="8">Catalyzes the deamination of adenosine to inosine at the wobble position 34 of tRNA(Arg2).</text>
</comment>
<keyword evidence="5 8" id="KW-0378">Hydrolase</keyword>
<dbReference type="GO" id="GO:0002100">
    <property type="term" value="P:tRNA wobble adenosine to inosine editing"/>
    <property type="evidence" value="ECO:0007669"/>
    <property type="project" value="UniProtKB-UniRule"/>
</dbReference>
<feature type="domain" description="CMP/dCMP-type deaminase" evidence="9">
    <location>
        <begin position="18"/>
        <end position="140"/>
    </location>
</feature>
<reference evidence="10 11" key="1">
    <citation type="submission" date="2019-02" db="EMBL/GenBank/DDBJ databases">
        <title>Deep-cultivation of Planctomycetes and their phenomic and genomic characterization uncovers novel biology.</title>
        <authorList>
            <person name="Wiegand S."/>
            <person name="Jogler M."/>
            <person name="Boedeker C."/>
            <person name="Pinto D."/>
            <person name="Vollmers J."/>
            <person name="Rivas-Marin E."/>
            <person name="Kohn T."/>
            <person name="Peeters S.H."/>
            <person name="Heuer A."/>
            <person name="Rast P."/>
            <person name="Oberbeckmann S."/>
            <person name="Bunk B."/>
            <person name="Jeske O."/>
            <person name="Meyerdierks A."/>
            <person name="Storesund J.E."/>
            <person name="Kallscheuer N."/>
            <person name="Luecker S."/>
            <person name="Lage O.M."/>
            <person name="Pohl T."/>
            <person name="Merkel B.J."/>
            <person name="Hornburger P."/>
            <person name="Mueller R.-W."/>
            <person name="Bruemmer F."/>
            <person name="Labrenz M."/>
            <person name="Spormann A.M."/>
            <person name="Op Den Camp H."/>
            <person name="Overmann J."/>
            <person name="Amann R."/>
            <person name="Jetten M.S.M."/>
            <person name="Mascher T."/>
            <person name="Medema M.H."/>
            <person name="Devos D.P."/>
            <person name="Kaster A.-K."/>
            <person name="Ovreas L."/>
            <person name="Rohde M."/>
            <person name="Galperin M.Y."/>
            <person name="Jogler C."/>
        </authorList>
    </citation>
    <scope>NUCLEOTIDE SEQUENCE [LARGE SCALE GENOMIC DNA]</scope>
    <source>
        <strain evidence="10 11">Pan14r</strain>
    </source>
</reference>
<evidence type="ECO:0000313" key="10">
    <source>
        <dbReference type="EMBL" id="TWT70063.1"/>
    </source>
</evidence>
<name>A0A5C5Y5R7_9PLAN</name>
<evidence type="ECO:0000256" key="1">
    <source>
        <dbReference type="ARBA" id="ARBA00010669"/>
    </source>
</evidence>
<dbReference type="SUPFAM" id="SSF53927">
    <property type="entry name" value="Cytidine deaminase-like"/>
    <property type="match status" value="1"/>
</dbReference>